<evidence type="ECO:0000313" key="3">
    <source>
        <dbReference type="Proteomes" id="UP001153076"/>
    </source>
</evidence>
<protein>
    <submittedName>
        <fullName evidence="2">Uncharacterized protein</fullName>
    </submittedName>
</protein>
<name>A0A9Q1K292_9CARY</name>
<dbReference type="OrthoDB" id="723791at2759"/>
<organism evidence="2 3">
    <name type="scientific">Carnegiea gigantea</name>
    <dbReference type="NCBI Taxonomy" id="171969"/>
    <lineage>
        <taxon>Eukaryota</taxon>
        <taxon>Viridiplantae</taxon>
        <taxon>Streptophyta</taxon>
        <taxon>Embryophyta</taxon>
        <taxon>Tracheophyta</taxon>
        <taxon>Spermatophyta</taxon>
        <taxon>Magnoliopsida</taxon>
        <taxon>eudicotyledons</taxon>
        <taxon>Gunneridae</taxon>
        <taxon>Pentapetalae</taxon>
        <taxon>Caryophyllales</taxon>
        <taxon>Cactineae</taxon>
        <taxon>Cactaceae</taxon>
        <taxon>Cactoideae</taxon>
        <taxon>Echinocereeae</taxon>
        <taxon>Carnegiea</taxon>
    </lineage>
</organism>
<accession>A0A9Q1K292</accession>
<evidence type="ECO:0000313" key="2">
    <source>
        <dbReference type="EMBL" id="KAJ8435108.1"/>
    </source>
</evidence>
<keyword evidence="3" id="KW-1185">Reference proteome</keyword>
<gene>
    <name evidence="2" type="ORF">Cgig2_001983</name>
</gene>
<sequence length="273" mass="30510">MKWRRVGDCVCGVRTRALERVTCVEMKLRSAQERRECPERSNVRGECAMGEASAAVGKHKRRMSSAKLGTADAQVSKIGEGVSGSRHTDKYGKGKGNREGKRLKQEVDGGKGRNGKGREKGNVPGDEGDGVGLSGSVNDVILRSRCTLRSICALHGRLTPYQRDVVLGTVLRPVLEYWETAMERHLTLALIQAWDRWRKAFRIGGREVRFTVFDVVLFTGLPGIGKKLELDGEEVSTKVGDMVRARMGEWEREEMARRYQRNLGRNDAFLSTM</sequence>
<dbReference type="Proteomes" id="UP001153076">
    <property type="component" value="Unassembled WGS sequence"/>
</dbReference>
<dbReference type="EMBL" id="JAKOGI010000432">
    <property type="protein sequence ID" value="KAJ8435108.1"/>
    <property type="molecule type" value="Genomic_DNA"/>
</dbReference>
<proteinExistence type="predicted"/>
<reference evidence="2" key="1">
    <citation type="submission" date="2022-04" db="EMBL/GenBank/DDBJ databases">
        <title>Carnegiea gigantea Genome sequencing and assembly v2.</title>
        <authorList>
            <person name="Copetti D."/>
            <person name="Sanderson M.J."/>
            <person name="Burquez A."/>
            <person name="Wojciechowski M.F."/>
        </authorList>
    </citation>
    <scope>NUCLEOTIDE SEQUENCE</scope>
    <source>
        <strain evidence="2">SGP5-SGP5p</strain>
        <tissue evidence="2">Aerial part</tissue>
    </source>
</reference>
<comment type="caution">
    <text evidence="2">The sequence shown here is derived from an EMBL/GenBank/DDBJ whole genome shotgun (WGS) entry which is preliminary data.</text>
</comment>
<feature type="region of interest" description="Disordered" evidence="1">
    <location>
        <begin position="80"/>
        <end position="129"/>
    </location>
</feature>
<dbReference type="AlphaFoldDB" id="A0A9Q1K292"/>
<evidence type="ECO:0000256" key="1">
    <source>
        <dbReference type="SAM" id="MobiDB-lite"/>
    </source>
</evidence>
<feature type="compositionally biased region" description="Basic and acidic residues" evidence="1">
    <location>
        <begin position="86"/>
        <end position="121"/>
    </location>
</feature>